<evidence type="ECO:0000313" key="1">
    <source>
        <dbReference type="EMBL" id="KAE8667722.1"/>
    </source>
</evidence>
<dbReference type="SUPFAM" id="SSF56672">
    <property type="entry name" value="DNA/RNA polymerases"/>
    <property type="match status" value="1"/>
</dbReference>
<proteinExistence type="predicted"/>
<organism evidence="1 2">
    <name type="scientific">Hibiscus syriacus</name>
    <name type="common">Rose of Sharon</name>
    <dbReference type="NCBI Taxonomy" id="106335"/>
    <lineage>
        <taxon>Eukaryota</taxon>
        <taxon>Viridiplantae</taxon>
        <taxon>Streptophyta</taxon>
        <taxon>Embryophyta</taxon>
        <taxon>Tracheophyta</taxon>
        <taxon>Spermatophyta</taxon>
        <taxon>Magnoliopsida</taxon>
        <taxon>eudicotyledons</taxon>
        <taxon>Gunneridae</taxon>
        <taxon>Pentapetalae</taxon>
        <taxon>rosids</taxon>
        <taxon>malvids</taxon>
        <taxon>Malvales</taxon>
        <taxon>Malvaceae</taxon>
        <taxon>Malvoideae</taxon>
        <taxon>Hibiscus</taxon>
    </lineage>
</organism>
<gene>
    <name evidence="1" type="ORF">F3Y22_tig00112383pilonHSYRG00484</name>
</gene>
<comment type="caution">
    <text evidence="1">The sequence shown here is derived from an EMBL/GenBank/DDBJ whole genome shotgun (WGS) entry which is preliminary data.</text>
</comment>
<reference evidence="1" key="1">
    <citation type="submission" date="2019-09" db="EMBL/GenBank/DDBJ databases">
        <title>Draft genome information of white flower Hibiscus syriacus.</title>
        <authorList>
            <person name="Kim Y.-M."/>
        </authorList>
    </citation>
    <scope>NUCLEOTIDE SEQUENCE [LARGE SCALE GENOMIC DNA]</scope>
    <source>
        <strain evidence="1">YM2019G1</strain>
    </source>
</reference>
<dbReference type="EMBL" id="VEPZ02001568">
    <property type="protein sequence ID" value="KAE8667722.1"/>
    <property type="molecule type" value="Genomic_DNA"/>
</dbReference>
<dbReference type="Proteomes" id="UP000436088">
    <property type="component" value="Unassembled WGS sequence"/>
</dbReference>
<protein>
    <submittedName>
        <fullName evidence="1">Uncharacterized protein</fullName>
    </submittedName>
</protein>
<dbReference type="Gene3D" id="3.30.70.270">
    <property type="match status" value="1"/>
</dbReference>
<dbReference type="AlphaFoldDB" id="A0A6A2WZQ3"/>
<dbReference type="InterPro" id="IPR043128">
    <property type="entry name" value="Rev_trsase/Diguanyl_cyclase"/>
</dbReference>
<keyword evidence="2" id="KW-1185">Reference proteome</keyword>
<name>A0A6A2WZQ3_HIBSY</name>
<dbReference type="InterPro" id="IPR043502">
    <property type="entry name" value="DNA/RNA_pol_sf"/>
</dbReference>
<dbReference type="PANTHER" id="PTHR33064:SF40">
    <property type="entry name" value="REVERSE TRANSCRIPTASE_RETROTRANSPOSON-DERIVED PROTEIN RNASE H-LIKE DOMAIN-CONTAINING PROTEIN"/>
    <property type="match status" value="1"/>
</dbReference>
<dbReference type="FunFam" id="3.30.70.270:FF:000063">
    <property type="entry name" value="Zinc knuckle domaincontaining protein"/>
    <property type="match status" value="1"/>
</dbReference>
<dbReference type="PANTHER" id="PTHR33064">
    <property type="entry name" value="POL PROTEIN"/>
    <property type="match status" value="1"/>
</dbReference>
<dbReference type="InterPro" id="IPR051320">
    <property type="entry name" value="Viral_Replic_Matur_Polypro"/>
</dbReference>
<accession>A0A6A2WZQ3</accession>
<sequence length="114" mass="13341">MCFRPDPSSILGHFIEQGRIHMDKEKVKAIQEWSTPQHVSELRSFLGLVNYYKRFVEGYFCRVKSFTDLLKKGSEWVWSKECQEAFDDLKKVVISEPVLSLSDLEKPLEVEIDT</sequence>
<evidence type="ECO:0000313" key="2">
    <source>
        <dbReference type="Proteomes" id="UP000436088"/>
    </source>
</evidence>